<protein>
    <submittedName>
        <fullName evidence="3">Glycosyltransferase family 2 protein</fullName>
        <ecNumber evidence="3">2.4.-.-</ecNumber>
    </submittedName>
</protein>
<dbReference type="GO" id="GO:0016757">
    <property type="term" value="F:glycosyltransferase activity"/>
    <property type="evidence" value="ECO:0007669"/>
    <property type="project" value="UniProtKB-KW"/>
</dbReference>
<organism evidence="3 4">
    <name type="scientific">Ferviditalea candida</name>
    <dbReference type="NCBI Taxonomy" id="3108399"/>
    <lineage>
        <taxon>Bacteria</taxon>
        <taxon>Bacillati</taxon>
        <taxon>Bacillota</taxon>
        <taxon>Bacilli</taxon>
        <taxon>Bacillales</taxon>
        <taxon>Paenibacillaceae</taxon>
        <taxon>Ferviditalea</taxon>
    </lineage>
</organism>
<sequence length="272" mass="31535">MGAPCVSIIVPTYNRLGTLAELAESLSRQTFQDFEVILVNDGGEKVDLIQTLYPHLNITILDLPMNHKHVYARNQGVLQARGEFIMLMDDDDLLVPSHIERMVNEMNDCEFAYSDVEIINYRLENGSRIPIARTLFAYELDLEEMRRFSTYVPSGSLYRRELHEIVGLFDTEVLHYWDWDFFLRVAETHRVKRVPVAGVLYEYSDESSNQSKNFASKRRCLERFGQKHGLGVLANTNFFLLLDEPEVNKRKSESRIVWDGSPVISKLRREPT</sequence>
<gene>
    <name evidence="3" type="ORF">VF724_12985</name>
</gene>
<name>A0ABU5ZJA6_9BACL</name>
<keyword evidence="3" id="KW-0328">Glycosyltransferase</keyword>
<dbReference type="RefSeq" id="WP_371754701.1">
    <property type="nucleotide sequence ID" value="NZ_JAYJLD010000019.1"/>
</dbReference>
<dbReference type="Proteomes" id="UP001310386">
    <property type="component" value="Unassembled WGS sequence"/>
</dbReference>
<evidence type="ECO:0000256" key="1">
    <source>
        <dbReference type="ARBA" id="ARBA00006739"/>
    </source>
</evidence>
<comment type="similarity">
    <text evidence="1">Belongs to the glycosyltransferase 2 family.</text>
</comment>
<dbReference type="Gene3D" id="3.90.550.10">
    <property type="entry name" value="Spore Coat Polysaccharide Biosynthesis Protein SpsA, Chain A"/>
    <property type="match status" value="1"/>
</dbReference>
<proteinExistence type="inferred from homology"/>
<dbReference type="EC" id="2.4.-.-" evidence="3"/>
<dbReference type="Pfam" id="PF00535">
    <property type="entry name" value="Glycos_transf_2"/>
    <property type="match status" value="1"/>
</dbReference>
<reference evidence="3" key="1">
    <citation type="submission" date="2023-12" db="EMBL/GenBank/DDBJ databases">
        <title>Fervidustalea candida gen. nov., sp. nov., a novel member of the family Paenibacillaceae isolated from a geothermal area.</title>
        <authorList>
            <person name="Li W.-J."/>
            <person name="Jiao J.-Y."/>
            <person name="Chen Y."/>
        </authorList>
    </citation>
    <scope>NUCLEOTIDE SEQUENCE</scope>
    <source>
        <strain evidence="3">SYSU GA230002</strain>
    </source>
</reference>
<dbReference type="InterPro" id="IPR001173">
    <property type="entry name" value="Glyco_trans_2-like"/>
</dbReference>
<dbReference type="SUPFAM" id="SSF53448">
    <property type="entry name" value="Nucleotide-diphospho-sugar transferases"/>
    <property type="match status" value="1"/>
</dbReference>
<evidence type="ECO:0000259" key="2">
    <source>
        <dbReference type="Pfam" id="PF00535"/>
    </source>
</evidence>
<evidence type="ECO:0000313" key="3">
    <source>
        <dbReference type="EMBL" id="MEB3102578.1"/>
    </source>
</evidence>
<dbReference type="PANTHER" id="PTHR22916:SF3">
    <property type="entry name" value="UDP-GLCNAC:BETAGAL BETA-1,3-N-ACETYLGLUCOSAMINYLTRANSFERASE-LIKE PROTEIN 1"/>
    <property type="match status" value="1"/>
</dbReference>
<dbReference type="InterPro" id="IPR029044">
    <property type="entry name" value="Nucleotide-diphossugar_trans"/>
</dbReference>
<dbReference type="EMBL" id="JAYJLD010000019">
    <property type="protein sequence ID" value="MEB3102578.1"/>
    <property type="molecule type" value="Genomic_DNA"/>
</dbReference>
<dbReference type="PANTHER" id="PTHR22916">
    <property type="entry name" value="GLYCOSYLTRANSFERASE"/>
    <property type="match status" value="1"/>
</dbReference>
<keyword evidence="4" id="KW-1185">Reference proteome</keyword>
<accession>A0ABU5ZJA6</accession>
<feature type="domain" description="Glycosyltransferase 2-like" evidence="2">
    <location>
        <begin position="7"/>
        <end position="164"/>
    </location>
</feature>
<evidence type="ECO:0000313" key="4">
    <source>
        <dbReference type="Proteomes" id="UP001310386"/>
    </source>
</evidence>
<comment type="caution">
    <text evidence="3">The sequence shown here is derived from an EMBL/GenBank/DDBJ whole genome shotgun (WGS) entry which is preliminary data.</text>
</comment>
<keyword evidence="3" id="KW-0808">Transferase</keyword>